<comment type="caution">
    <text evidence="5">The sequence shown here is derived from an EMBL/GenBank/DDBJ whole genome shotgun (WGS) entry which is preliminary data.</text>
</comment>
<feature type="transmembrane region" description="Helical" evidence="1">
    <location>
        <begin position="178"/>
        <end position="203"/>
    </location>
</feature>
<keyword evidence="1" id="KW-1133">Transmembrane helix</keyword>
<dbReference type="PROSITE" id="PS50112">
    <property type="entry name" value="PAS"/>
    <property type="match status" value="1"/>
</dbReference>
<evidence type="ECO:0000259" key="3">
    <source>
        <dbReference type="PROSITE" id="PS50887"/>
    </source>
</evidence>
<dbReference type="PROSITE" id="PS50924">
    <property type="entry name" value="MHYT"/>
    <property type="match status" value="1"/>
</dbReference>
<feature type="transmembrane region" description="Helical" evidence="1">
    <location>
        <begin position="144"/>
        <end position="166"/>
    </location>
</feature>
<proteinExistence type="predicted"/>
<reference evidence="5 6" key="1">
    <citation type="submission" date="2016-12" db="EMBL/GenBank/DDBJ databases">
        <title>Domibacillus sp. SAB 38T whole genome sequencing.</title>
        <authorList>
            <person name="Verma A."/>
            <person name="Ojha A.K."/>
            <person name="Krishnamurthi S."/>
        </authorList>
    </citation>
    <scope>NUCLEOTIDE SEQUENCE [LARGE SCALE GENOMIC DNA]</scope>
    <source>
        <strain evidence="5 6">SAB 38</strain>
    </source>
</reference>
<evidence type="ECO:0000259" key="4">
    <source>
        <dbReference type="PROSITE" id="PS50924"/>
    </source>
</evidence>
<evidence type="ECO:0000313" key="6">
    <source>
        <dbReference type="Proteomes" id="UP000188613"/>
    </source>
</evidence>
<dbReference type="CDD" id="cd01949">
    <property type="entry name" value="GGDEF"/>
    <property type="match status" value="1"/>
</dbReference>
<feature type="transmembrane region" description="Helical" evidence="1">
    <location>
        <begin position="12"/>
        <end position="35"/>
    </location>
</feature>
<dbReference type="CDD" id="cd00130">
    <property type="entry name" value="PAS"/>
    <property type="match status" value="1"/>
</dbReference>
<dbReference type="EMBL" id="MSFI01000021">
    <property type="protein sequence ID" value="OMP66289.1"/>
    <property type="molecule type" value="Genomic_DNA"/>
</dbReference>
<dbReference type="Gene3D" id="3.30.450.20">
    <property type="entry name" value="PAS domain"/>
    <property type="match status" value="1"/>
</dbReference>
<dbReference type="SUPFAM" id="SSF55073">
    <property type="entry name" value="Nucleotide cyclase"/>
    <property type="match status" value="1"/>
</dbReference>
<feature type="transmembrane region" description="Helical" evidence="1">
    <location>
        <begin position="47"/>
        <end position="71"/>
    </location>
</feature>
<dbReference type="InterPro" id="IPR000160">
    <property type="entry name" value="GGDEF_dom"/>
</dbReference>
<feature type="domain" description="MHYT" evidence="4">
    <location>
        <begin position="11"/>
        <end position="205"/>
    </location>
</feature>
<dbReference type="AlphaFoldDB" id="A0A1V2A5J3"/>
<gene>
    <name evidence="5" type="ORF">BTO28_12535</name>
</gene>
<dbReference type="Proteomes" id="UP000188613">
    <property type="component" value="Unassembled WGS sequence"/>
</dbReference>
<dbReference type="Pfam" id="PF03707">
    <property type="entry name" value="MHYT"/>
    <property type="match status" value="2"/>
</dbReference>
<dbReference type="InterPro" id="IPR005330">
    <property type="entry name" value="MHYT_dom"/>
</dbReference>
<accession>A0A1V2A5J3</accession>
<evidence type="ECO:0000313" key="5">
    <source>
        <dbReference type="EMBL" id="OMP66289.1"/>
    </source>
</evidence>
<keyword evidence="1" id="KW-0812">Transmembrane</keyword>
<dbReference type="NCBIfam" id="TIGR00229">
    <property type="entry name" value="sensory_box"/>
    <property type="match status" value="1"/>
</dbReference>
<dbReference type="OrthoDB" id="9759607at2"/>
<dbReference type="Pfam" id="PF00990">
    <property type="entry name" value="GGDEF"/>
    <property type="match status" value="1"/>
</dbReference>
<dbReference type="InterPro" id="IPR029787">
    <property type="entry name" value="Nucleotide_cyclase"/>
</dbReference>
<dbReference type="InterPro" id="IPR043128">
    <property type="entry name" value="Rev_trsase/Diguanyl_cyclase"/>
</dbReference>
<dbReference type="SMART" id="SM00267">
    <property type="entry name" value="GGDEF"/>
    <property type="match status" value="1"/>
</dbReference>
<dbReference type="NCBIfam" id="TIGR00254">
    <property type="entry name" value="GGDEF"/>
    <property type="match status" value="1"/>
</dbReference>
<evidence type="ECO:0000259" key="2">
    <source>
        <dbReference type="PROSITE" id="PS50112"/>
    </source>
</evidence>
<keyword evidence="6" id="KW-1185">Reference proteome</keyword>
<dbReference type="PANTHER" id="PTHR46663:SF2">
    <property type="entry name" value="GGDEF DOMAIN-CONTAINING PROTEIN"/>
    <property type="match status" value="1"/>
</dbReference>
<organism evidence="5 6">
    <name type="scientific">Domibacillus epiphyticus</name>
    <dbReference type="NCBI Taxonomy" id="1714355"/>
    <lineage>
        <taxon>Bacteria</taxon>
        <taxon>Bacillati</taxon>
        <taxon>Bacillota</taxon>
        <taxon>Bacilli</taxon>
        <taxon>Bacillales</taxon>
        <taxon>Bacillaceae</taxon>
        <taxon>Domibacillus</taxon>
    </lineage>
</organism>
<dbReference type="PANTHER" id="PTHR46663">
    <property type="entry name" value="DIGUANYLATE CYCLASE DGCT-RELATED"/>
    <property type="match status" value="1"/>
</dbReference>
<dbReference type="InterPro" id="IPR035965">
    <property type="entry name" value="PAS-like_dom_sf"/>
</dbReference>
<feature type="domain" description="GGDEF" evidence="3">
    <location>
        <begin position="412"/>
        <end position="543"/>
    </location>
</feature>
<protein>
    <recommendedName>
        <fullName evidence="7">Diguanylate cyclase</fullName>
    </recommendedName>
</protein>
<sequence length="544" mass="61109">MGNTIYLEGDHNLSLVILSILVSVCTSYTALHQIGRLTMSDKGVIRNYWLIAASIAMGSGIWAMHFIGMLAFNINLDVRYNPLLVVISMLLPIMTSGLAFFLLTRHANKKLLFVSGTILGIGILLMHYIGMEAMVIEADIQYDLFWFSVSVLIALLSANAAVQLFALFRDHPVYNKMWVKLVSAILLGVAISGMHYAGMKAAVFIVEDSYVLNPLQVYSKNNALAVSVGITVLCIQLFIYISRYMDQKTSIKLKESEERYRQLVELSPIAIGIHKYGVFTYINPAGMQLLGAKIKEDVIGKNALSFIHPSYHDIAKERLRTMFENKVPSATLEEKMMRVDGQIFDVEIMGTLITINGETNVQVLFQDITERKKLEEITFRYAFHDTLTGLPNRRMFEESLHKVVRIEPVDASITAVMFIDLDGFKQVNDIHGHDVGDSLLVRVAEKLTNSVRKQDMVARLAGDEFTILLTEIHEEEVVHIAKKIIKALVPPIETKNKTVHVTPSIGISFLDKGENADSLIKKADIAMYQAKQTGKNQYKIYKEE</sequence>
<dbReference type="GO" id="GO:0016020">
    <property type="term" value="C:membrane"/>
    <property type="evidence" value="ECO:0007669"/>
    <property type="project" value="UniProtKB-UniRule"/>
</dbReference>
<feature type="domain" description="PAS" evidence="2">
    <location>
        <begin position="256"/>
        <end position="326"/>
    </location>
</feature>
<dbReference type="RefSeq" id="WP_076766784.1">
    <property type="nucleotide sequence ID" value="NZ_MSFI01000021.1"/>
</dbReference>
<dbReference type="Gene3D" id="3.30.70.270">
    <property type="match status" value="1"/>
</dbReference>
<dbReference type="InterPro" id="IPR000014">
    <property type="entry name" value="PAS"/>
</dbReference>
<feature type="transmembrane region" description="Helical" evidence="1">
    <location>
        <begin position="223"/>
        <end position="242"/>
    </location>
</feature>
<dbReference type="SMART" id="SM00091">
    <property type="entry name" value="PAS"/>
    <property type="match status" value="1"/>
</dbReference>
<evidence type="ECO:0008006" key="7">
    <source>
        <dbReference type="Google" id="ProtNLM"/>
    </source>
</evidence>
<dbReference type="PROSITE" id="PS50887">
    <property type="entry name" value="GGDEF"/>
    <property type="match status" value="1"/>
</dbReference>
<dbReference type="Pfam" id="PF13426">
    <property type="entry name" value="PAS_9"/>
    <property type="match status" value="1"/>
</dbReference>
<dbReference type="SUPFAM" id="SSF55785">
    <property type="entry name" value="PYP-like sensor domain (PAS domain)"/>
    <property type="match status" value="1"/>
</dbReference>
<name>A0A1V2A5J3_9BACI</name>
<dbReference type="FunFam" id="3.30.70.270:FF:000001">
    <property type="entry name" value="Diguanylate cyclase domain protein"/>
    <property type="match status" value="1"/>
</dbReference>
<feature type="transmembrane region" description="Helical" evidence="1">
    <location>
        <begin position="83"/>
        <end position="104"/>
    </location>
</feature>
<evidence type="ECO:0000256" key="1">
    <source>
        <dbReference type="PROSITE-ProRule" id="PRU00244"/>
    </source>
</evidence>
<dbReference type="STRING" id="1714355.BTO28_12535"/>
<feature type="transmembrane region" description="Helical" evidence="1">
    <location>
        <begin position="111"/>
        <end position="129"/>
    </location>
</feature>
<dbReference type="InterPro" id="IPR052163">
    <property type="entry name" value="DGC-Regulatory_Protein"/>
</dbReference>
<keyword evidence="1" id="KW-0472">Membrane</keyword>